<evidence type="ECO:0000259" key="1">
    <source>
        <dbReference type="PROSITE" id="PS50887"/>
    </source>
</evidence>
<feature type="domain" description="GGDEF" evidence="1">
    <location>
        <begin position="194"/>
        <end position="326"/>
    </location>
</feature>
<accession>A0A4R6EFF2</accession>
<dbReference type="InterPro" id="IPR000160">
    <property type="entry name" value="GGDEF_dom"/>
</dbReference>
<dbReference type="Gene3D" id="3.30.70.270">
    <property type="match status" value="1"/>
</dbReference>
<organism evidence="2 3">
    <name type="scientific">Scandinavium goeteborgense</name>
    <dbReference type="NCBI Taxonomy" id="1851514"/>
    <lineage>
        <taxon>Bacteria</taxon>
        <taxon>Pseudomonadati</taxon>
        <taxon>Pseudomonadota</taxon>
        <taxon>Gammaproteobacteria</taxon>
        <taxon>Enterobacterales</taxon>
        <taxon>Enterobacteriaceae</taxon>
        <taxon>Scandinavium</taxon>
    </lineage>
</organism>
<dbReference type="PROSITE" id="PS50887">
    <property type="entry name" value="GGDEF"/>
    <property type="match status" value="1"/>
</dbReference>
<dbReference type="RefSeq" id="WP_133461624.1">
    <property type="nucleotide sequence ID" value="NZ_SNVX01000010.1"/>
</dbReference>
<protein>
    <submittedName>
        <fullName evidence="2">Diguanylate cyclase (GGDEF)-like protein</fullName>
    </submittedName>
</protein>
<name>A0A4R6EFF2_SCAGO</name>
<dbReference type="SMART" id="SM00267">
    <property type="entry name" value="GGDEF"/>
    <property type="match status" value="1"/>
</dbReference>
<sequence length="326" mass="36867">MKSPENPRNEAQRLTSLRESGILDTGEPAHFERLTRLARSLFKVPIAMVSLVDEESLVFKSCNGLRFATLPRDISFCDHVILSEKPLVVPDARQDIRFNDNPLVLGEPHIHFYAGCPLRLPDGALVGSFCLLDKQPREFSPEEAGLLQDLASIVEDEFKTLAEATTDPLTGLFNRRGFEHLANFAIASAHRRAEPLTLGWLDLDNFKQINDKYGHAEGDLALREMAQLLIKSFRDTDLLVRHGGDEFGILFSDTDESGAWIAMQHLMEEANAYNLTSGKPWKLAFSWGVIEFNHDDITDLSGWLRAADKRMYCMKRTHESSRRLNK</sequence>
<keyword evidence="3" id="KW-1185">Reference proteome</keyword>
<dbReference type="InterPro" id="IPR043128">
    <property type="entry name" value="Rev_trsase/Diguanyl_cyclase"/>
</dbReference>
<dbReference type="Pfam" id="PF01590">
    <property type="entry name" value="GAF"/>
    <property type="match status" value="1"/>
</dbReference>
<reference evidence="2 3" key="1">
    <citation type="submission" date="2019-03" db="EMBL/GenBank/DDBJ databases">
        <title>Genomic analyses of the natural microbiome of Caenorhabditis elegans.</title>
        <authorList>
            <person name="Samuel B."/>
        </authorList>
    </citation>
    <scope>NUCLEOTIDE SEQUENCE [LARGE SCALE GENOMIC DNA]</scope>
    <source>
        <strain evidence="2 3">BIGb0156</strain>
    </source>
</reference>
<dbReference type="InterPro" id="IPR029787">
    <property type="entry name" value="Nucleotide_cyclase"/>
</dbReference>
<dbReference type="InterPro" id="IPR003018">
    <property type="entry name" value="GAF"/>
</dbReference>
<dbReference type="Gene3D" id="3.30.450.40">
    <property type="match status" value="1"/>
</dbReference>
<proteinExistence type="predicted"/>
<dbReference type="OrthoDB" id="9812358at2"/>
<dbReference type="EMBL" id="SNVX01000010">
    <property type="protein sequence ID" value="TDN56523.1"/>
    <property type="molecule type" value="Genomic_DNA"/>
</dbReference>
<dbReference type="SUPFAM" id="SSF55781">
    <property type="entry name" value="GAF domain-like"/>
    <property type="match status" value="1"/>
</dbReference>
<dbReference type="SUPFAM" id="SSF55073">
    <property type="entry name" value="Nucleotide cyclase"/>
    <property type="match status" value="1"/>
</dbReference>
<dbReference type="PANTHER" id="PTHR43102:SF2">
    <property type="entry name" value="GAF DOMAIN-CONTAINING PROTEIN"/>
    <property type="match status" value="1"/>
</dbReference>
<dbReference type="CDD" id="cd01949">
    <property type="entry name" value="GGDEF"/>
    <property type="match status" value="1"/>
</dbReference>
<dbReference type="Pfam" id="PF00990">
    <property type="entry name" value="GGDEF"/>
    <property type="match status" value="1"/>
</dbReference>
<dbReference type="InterPro" id="IPR029016">
    <property type="entry name" value="GAF-like_dom_sf"/>
</dbReference>
<dbReference type="NCBIfam" id="TIGR00254">
    <property type="entry name" value="GGDEF"/>
    <property type="match status" value="1"/>
</dbReference>
<dbReference type="Proteomes" id="UP000295530">
    <property type="component" value="Unassembled WGS sequence"/>
</dbReference>
<evidence type="ECO:0000313" key="3">
    <source>
        <dbReference type="Proteomes" id="UP000295530"/>
    </source>
</evidence>
<gene>
    <name evidence="2" type="ORF">EC847_11028</name>
</gene>
<dbReference type="PANTHER" id="PTHR43102">
    <property type="entry name" value="SLR1143 PROTEIN"/>
    <property type="match status" value="1"/>
</dbReference>
<dbReference type="AlphaFoldDB" id="A0A4R6EFF2"/>
<comment type="caution">
    <text evidence="2">The sequence shown here is derived from an EMBL/GenBank/DDBJ whole genome shotgun (WGS) entry which is preliminary data.</text>
</comment>
<evidence type="ECO:0000313" key="2">
    <source>
        <dbReference type="EMBL" id="TDN56523.1"/>
    </source>
</evidence>
<dbReference type="SMART" id="SM00065">
    <property type="entry name" value="GAF"/>
    <property type="match status" value="1"/>
</dbReference>